<reference evidence="2" key="1">
    <citation type="submission" date="2016-11" db="EMBL/GenBank/DDBJ databases">
        <authorList>
            <person name="Varghese N."/>
            <person name="Submissions S."/>
        </authorList>
    </citation>
    <scope>NUCLEOTIDE SEQUENCE [LARGE SCALE GENOMIC DNA]</scope>
    <source>
        <strain evidence="2">DSM 29326</strain>
    </source>
</reference>
<protein>
    <submittedName>
        <fullName evidence="1">Uncharacterized protein</fullName>
    </submittedName>
</protein>
<dbReference type="AlphaFoldDB" id="A0A1M5CTA5"/>
<gene>
    <name evidence="1" type="ORF">SAMN05444339_10887</name>
</gene>
<dbReference type="EMBL" id="FQUE01000008">
    <property type="protein sequence ID" value="SHF57984.1"/>
    <property type="molecule type" value="Genomic_DNA"/>
</dbReference>
<dbReference type="Proteomes" id="UP000183987">
    <property type="component" value="Unassembled WGS sequence"/>
</dbReference>
<accession>A0A1M5CTA5</accession>
<dbReference type="PROSITE" id="PS51257">
    <property type="entry name" value="PROKAR_LIPOPROTEIN"/>
    <property type="match status" value="1"/>
</dbReference>
<proteinExistence type="predicted"/>
<dbReference type="RefSeq" id="WP_072858135.1">
    <property type="nucleotide sequence ID" value="NZ_FQUE01000008.1"/>
</dbReference>
<evidence type="ECO:0000313" key="1">
    <source>
        <dbReference type="EMBL" id="SHF57984.1"/>
    </source>
</evidence>
<organism evidence="1 2">
    <name type="scientific">Loktanella atrilutea</name>
    <dbReference type="NCBI Taxonomy" id="366533"/>
    <lineage>
        <taxon>Bacteria</taxon>
        <taxon>Pseudomonadati</taxon>
        <taxon>Pseudomonadota</taxon>
        <taxon>Alphaproteobacteria</taxon>
        <taxon>Rhodobacterales</taxon>
        <taxon>Roseobacteraceae</taxon>
        <taxon>Loktanella</taxon>
    </lineage>
</organism>
<sequence length="87" mass="8053">MIRTGVTAAIAAMALAGCGAQGDPVRPGTAAQAAVPARPGPTMNAGVGISPNGVSPGVSLADGIGRLSLGPGGVRLGAAGIPLSLGL</sequence>
<evidence type="ECO:0000313" key="2">
    <source>
        <dbReference type="Proteomes" id="UP000183987"/>
    </source>
</evidence>
<name>A0A1M5CTA5_LOKAT</name>
<dbReference type="STRING" id="366533.SAMN05444339_10887"/>
<keyword evidence="2" id="KW-1185">Reference proteome</keyword>